<evidence type="ECO:0000256" key="2">
    <source>
        <dbReference type="ARBA" id="ARBA00022801"/>
    </source>
</evidence>
<comment type="similarity">
    <text evidence="1">Belongs to the peptidase S13 family.</text>
</comment>
<dbReference type="SUPFAM" id="SSF56601">
    <property type="entry name" value="beta-lactamase/transpeptidase-like"/>
    <property type="match status" value="1"/>
</dbReference>
<comment type="caution">
    <text evidence="4">The sequence shown here is derived from an EMBL/GenBank/DDBJ whole genome shotgun (WGS) entry which is preliminary data.</text>
</comment>
<feature type="transmembrane region" description="Helical" evidence="3">
    <location>
        <begin position="12"/>
        <end position="30"/>
    </location>
</feature>
<gene>
    <name evidence="4" type="primary">dacB</name>
    <name evidence="4" type="ORF">CH333_01225</name>
</gene>
<keyword evidence="3" id="KW-0812">Transmembrane</keyword>
<dbReference type="Gene3D" id="3.50.80.20">
    <property type="entry name" value="D-Ala-D-Ala carboxypeptidase C, peptidase S13"/>
    <property type="match status" value="1"/>
</dbReference>
<dbReference type="PROSITE" id="PS51257">
    <property type="entry name" value="PROKAR_LIPOPROTEIN"/>
    <property type="match status" value="1"/>
</dbReference>
<dbReference type="PRINTS" id="PR00922">
    <property type="entry name" value="DADACBPTASE3"/>
</dbReference>
<name>A0A235BY95_UNCW3</name>
<evidence type="ECO:0000256" key="3">
    <source>
        <dbReference type="SAM" id="Phobius"/>
    </source>
</evidence>
<keyword evidence="3" id="KW-0472">Membrane</keyword>
<dbReference type="Gene3D" id="3.40.710.10">
    <property type="entry name" value="DD-peptidase/beta-lactamase superfamily"/>
    <property type="match status" value="2"/>
</dbReference>
<dbReference type="PANTHER" id="PTHR30023:SF0">
    <property type="entry name" value="PENICILLIN-SENSITIVE CARBOXYPEPTIDASE A"/>
    <property type="match status" value="1"/>
</dbReference>
<keyword evidence="4" id="KW-0121">Carboxypeptidase</keyword>
<dbReference type="AlphaFoldDB" id="A0A235BY95"/>
<dbReference type="InterPro" id="IPR012338">
    <property type="entry name" value="Beta-lactam/transpept-like"/>
</dbReference>
<evidence type="ECO:0000313" key="5">
    <source>
        <dbReference type="Proteomes" id="UP000215215"/>
    </source>
</evidence>
<keyword evidence="3" id="KW-1133">Transmembrane helix</keyword>
<dbReference type="InterPro" id="IPR000667">
    <property type="entry name" value="Peptidase_S13"/>
</dbReference>
<dbReference type="GO" id="GO:0000270">
    <property type="term" value="P:peptidoglycan metabolic process"/>
    <property type="evidence" value="ECO:0007669"/>
    <property type="project" value="TreeGrafter"/>
</dbReference>
<protein>
    <submittedName>
        <fullName evidence="4">D-alanyl-D-alanine carboxypeptidase/D-alanyl-D-alanine-endopeptidase</fullName>
    </submittedName>
</protein>
<keyword evidence="2" id="KW-0378">Hydrolase</keyword>
<dbReference type="GO" id="GO:0006508">
    <property type="term" value="P:proteolysis"/>
    <property type="evidence" value="ECO:0007669"/>
    <property type="project" value="InterPro"/>
</dbReference>
<dbReference type="Proteomes" id="UP000215215">
    <property type="component" value="Unassembled WGS sequence"/>
</dbReference>
<reference evidence="4 5" key="1">
    <citation type="submission" date="2017-07" db="EMBL/GenBank/DDBJ databases">
        <title>Recovery of genomes from metagenomes via a dereplication, aggregation, and scoring strategy.</title>
        <authorList>
            <person name="Sieber C.M."/>
            <person name="Probst A.J."/>
            <person name="Sharrar A."/>
            <person name="Thomas B.C."/>
            <person name="Hess M."/>
            <person name="Tringe S.G."/>
            <person name="Banfield J.F."/>
        </authorList>
    </citation>
    <scope>NUCLEOTIDE SEQUENCE [LARGE SCALE GENOMIC DNA]</scope>
    <source>
        <strain evidence="4">JGI_Cruoil_03_44_89</strain>
    </source>
</reference>
<dbReference type="EMBL" id="NOZQ01000024">
    <property type="protein sequence ID" value="OYD17318.1"/>
    <property type="molecule type" value="Genomic_DNA"/>
</dbReference>
<dbReference type="Pfam" id="PF02113">
    <property type="entry name" value="Peptidase_S13"/>
    <property type="match status" value="1"/>
</dbReference>
<dbReference type="NCBIfam" id="TIGR00666">
    <property type="entry name" value="PBP4"/>
    <property type="match status" value="1"/>
</dbReference>
<evidence type="ECO:0000313" key="4">
    <source>
        <dbReference type="EMBL" id="OYD17318.1"/>
    </source>
</evidence>
<proteinExistence type="inferred from homology"/>
<dbReference type="PANTHER" id="PTHR30023">
    <property type="entry name" value="D-ALANYL-D-ALANINE CARBOXYPEPTIDASE"/>
    <property type="match status" value="1"/>
</dbReference>
<evidence type="ECO:0000256" key="1">
    <source>
        <dbReference type="ARBA" id="ARBA00006096"/>
    </source>
</evidence>
<keyword evidence="4" id="KW-0645">Protease</keyword>
<dbReference type="GO" id="GO:0004185">
    <property type="term" value="F:serine-type carboxypeptidase activity"/>
    <property type="evidence" value="ECO:0007669"/>
    <property type="project" value="InterPro"/>
</dbReference>
<sequence>MRRLFNYSLLTINYLLLFFFSSCSLNMYVYQGEEKMFRKELDAILRDTLLTQATVGIKIVSIKDNKVLYEYNADKLFNPASNMKLLTSAAALVKLGPEYRFKTAVYRINKTRNGKLSGNLYLKGFGDPDLKIQDLEGLVREIKWRGIREIDGDLIADDSYFDDTRRGAGWAWDEPPVYWNARIGALSVNENLIEVRIKPGKKVGDCVGVEIEPPTTYVKIDNRGITGVRGFETNLTVDRILEKDTNVIAVAGTLTVDSRGMVLYRNLENPPLYTATVFGELLEESGIKLNGGVRIDTLPSDSTIELGIHYSKPLAEILYYMNKASSNFVSEQVLKTLGTVFKSEPGTSEKGISVIGDFMGQIGIDSTEYRSVDGSGLSIYDLLSPSQIVTLLVFMYQNFAYQPEYLTSLPVSGIDGTLRKRMNEPRVSRRVRAKTGTLSGTSCLSGYASTKRGDVLAFSIMMNNFLVKTHSVREIQDRICGALVNF</sequence>
<organism evidence="4 5">
    <name type="scientific">candidate division WOR-3 bacterium JGI_Cruoil_03_44_89</name>
    <dbReference type="NCBI Taxonomy" id="1973748"/>
    <lineage>
        <taxon>Bacteria</taxon>
        <taxon>Bacteria division WOR-3</taxon>
    </lineage>
</organism>
<accession>A0A235BY95</accession>